<reference evidence="2" key="1">
    <citation type="submission" date="2021-01" db="EMBL/GenBank/DDBJ databases">
        <title>Modified the classification status of verrucomicrobia.</title>
        <authorList>
            <person name="Feng X."/>
        </authorList>
    </citation>
    <scope>NUCLEOTIDE SEQUENCE</scope>
    <source>
        <strain evidence="2">KCTC 22201</strain>
    </source>
</reference>
<proteinExistence type="predicted"/>
<comment type="caution">
    <text evidence="2">The sequence shown here is derived from an EMBL/GenBank/DDBJ whole genome shotgun (WGS) entry which is preliminary data.</text>
</comment>
<accession>A0A934VGY9</accession>
<feature type="chain" id="PRO_5037527336" description="DUF4252 domain-containing protein" evidence="1">
    <location>
        <begin position="18"/>
        <end position="189"/>
    </location>
</feature>
<evidence type="ECO:0000256" key="1">
    <source>
        <dbReference type="SAM" id="SignalP"/>
    </source>
</evidence>
<feature type="signal peptide" evidence="1">
    <location>
        <begin position="1"/>
        <end position="17"/>
    </location>
</feature>
<evidence type="ECO:0000313" key="2">
    <source>
        <dbReference type="EMBL" id="MBK1828541.1"/>
    </source>
</evidence>
<evidence type="ECO:0000313" key="3">
    <source>
        <dbReference type="Proteomes" id="UP000658278"/>
    </source>
</evidence>
<gene>
    <name evidence="2" type="ORF">JIN81_16020</name>
</gene>
<keyword evidence="3" id="KW-1185">Reference proteome</keyword>
<dbReference type="EMBL" id="JAENII010000014">
    <property type="protein sequence ID" value="MBK1828541.1"/>
    <property type="molecule type" value="Genomic_DNA"/>
</dbReference>
<dbReference type="Proteomes" id="UP000658278">
    <property type="component" value="Unassembled WGS sequence"/>
</dbReference>
<keyword evidence="1" id="KW-0732">Signal</keyword>
<dbReference type="AlphaFoldDB" id="A0A934VGY9"/>
<sequence>MKTILLTLLLALPFAAAQDKKDPFEAGIRETWELYKQGKEAEVTEKLRELLKMMEEKSTEKVVEVLPDQIDYWKGGELTREDLAVMGGGTSLSRVYATGKRKVEIKVIKDSPLMQKLAPLIANPQLLALGNRETHKISGKTAVMDGDKKLQMILSDRIYLEANAIGEATEKDLVAIVRELDLKALSKID</sequence>
<organism evidence="2 3">
    <name type="scientific">Haloferula rosea</name>
    <dbReference type="NCBI Taxonomy" id="490093"/>
    <lineage>
        <taxon>Bacteria</taxon>
        <taxon>Pseudomonadati</taxon>
        <taxon>Verrucomicrobiota</taxon>
        <taxon>Verrucomicrobiia</taxon>
        <taxon>Verrucomicrobiales</taxon>
        <taxon>Verrucomicrobiaceae</taxon>
        <taxon>Haloferula</taxon>
    </lineage>
</organism>
<protein>
    <recommendedName>
        <fullName evidence="4">DUF4252 domain-containing protein</fullName>
    </recommendedName>
</protein>
<dbReference type="RefSeq" id="WP_200282208.1">
    <property type="nucleotide sequence ID" value="NZ_JAENII010000014.1"/>
</dbReference>
<evidence type="ECO:0008006" key="4">
    <source>
        <dbReference type="Google" id="ProtNLM"/>
    </source>
</evidence>
<name>A0A934VGY9_9BACT</name>